<dbReference type="Proteomes" id="UP001185659">
    <property type="component" value="Unassembled WGS sequence"/>
</dbReference>
<proteinExistence type="predicted"/>
<protein>
    <submittedName>
        <fullName evidence="3">PQQ-dependent sugar dehydrogenase</fullName>
        <ecNumber evidence="3">1.1.5.-</ecNumber>
    </submittedName>
</protein>
<dbReference type="EC" id="1.1.5.-" evidence="3"/>
<sequence length="377" mass="40534">MHNLVLRTALASALLALPSFAAAKSFATDKVTVSSETLARGLSNPWGLDFLPDGSALVTERSGQLRLYADGALSAPIPGVPTVAETGQGGLLDVAVAPDFAETGTIFLSYSEPGEGGAGTAIARARLVLDGETPRLEDVTTIFSMNRKTGAGQHFGSRIVLHPDGTLFFTIGDRGEGGRAQDPTDHAGSVLRINRDGSIPQDNPFANTPDAAHEIWSMGHRNPQGMVFDPVTQSIWTVEHGARGGDEVNRPEAGKNYGWPVISYGVNYSGTQIGQGTEAPGYEQPEYYWDPSIAPSGAAVYEGEMFPEWEGDLLVAALKYHLVARLERDEDGEITGEERLFRGAFGRIRDVNVAPDGSIWLLTDKRKGEIIRIFRPE</sequence>
<dbReference type="SUPFAM" id="SSF50952">
    <property type="entry name" value="Soluble quinoprotein glucose dehydrogenase"/>
    <property type="match status" value="1"/>
</dbReference>
<keyword evidence="3" id="KW-0560">Oxidoreductase</keyword>
<evidence type="ECO:0000313" key="3">
    <source>
        <dbReference type="EMBL" id="MDV6225134.1"/>
    </source>
</evidence>
<evidence type="ECO:0000259" key="2">
    <source>
        <dbReference type="Pfam" id="PF07995"/>
    </source>
</evidence>
<feature type="chain" id="PRO_5046393371" evidence="1">
    <location>
        <begin position="22"/>
        <end position="377"/>
    </location>
</feature>
<comment type="caution">
    <text evidence="3">The sequence shown here is derived from an EMBL/GenBank/DDBJ whole genome shotgun (WGS) entry which is preliminary data.</text>
</comment>
<dbReference type="PANTHER" id="PTHR19328:SF75">
    <property type="entry name" value="ALDOSE SUGAR DEHYDROGENASE YLII"/>
    <property type="match status" value="1"/>
</dbReference>
<name>A0ABU4AFX1_9HYPH</name>
<accession>A0ABU4AFX1</accession>
<dbReference type="Gene3D" id="2.120.10.30">
    <property type="entry name" value="TolB, C-terminal domain"/>
    <property type="match status" value="1"/>
</dbReference>
<dbReference type="InterPro" id="IPR011042">
    <property type="entry name" value="6-blade_b-propeller_TolB-like"/>
</dbReference>
<dbReference type="InterPro" id="IPR011041">
    <property type="entry name" value="Quinoprot_gluc/sorb_DH_b-prop"/>
</dbReference>
<gene>
    <name evidence="3" type="ORF">R2G56_02445</name>
</gene>
<dbReference type="GO" id="GO:0016491">
    <property type="term" value="F:oxidoreductase activity"/>
    <property type="evidence" value="ECO:0007669"/>
    <property type="project" value="UniProtKB-KW"/>
</dbReference>
<evidence type="ECO:0000256" key="1">
    <source>
        <dbReference type="SAM" id="SignalP"/>
    </source>
</evidence>
<evidence type="ECO:0000313" key="4">
    <source>
        <dbReference type="Proteomes" id="UP001185659"/>
    </source>
</evidence>
<keyword evidence="4" id="KW-1185">Reference proteome</keyword>
<dbReference type="EMBL" id="JAWLIP010000001">
    <property type="protein sequence ID" value="MDV6225134.1"/>
    <property type="molecule type" value="Genomic_DNA"/>
</dbReference>
<feature type="signal peptide" evidence="1">
    <location>
        <begin position="1"/>
        <end position="21"/>
    </location>
</feature>
<dbReference type="InterPro" id="IPR012938">
    <property type="entry name" value="Glc/Sorbosone_DH"/>
</dbReference>
<feature type="domain" description="Glucose/Sorbosone dehydrogenase" evidence="2">
    <location>
        <begin position="42"/>
        <end position="372"/>
    </location>
</feature>
<dbReference type="Pfam" id="PF07995">
    <property type="entry name" value="GSDH"/>
    <property type="match status" value="1"/>
</dbReference>
<organism evidence="3 4">
    <name type="scientific">Nitratireductor aquimarinus</name>
    <dbReference type="NCBI Taxonomy" id="889300"/>
    <lineage>
        <taxon>Bacteria</taxon>
        <taxon>Pseudomonadati</taxon>
        <taxon>Pseudomonadota</taxon>
        <taxon>Alphaproteobacteria</taxon>
        <taxon>Hyphomicrobiales</taxon>
        <taxon>Phyllobacteriaceae</taxon>
        <taxon>Nitratireductor</taxon>
    </lineage>
</organism>
<dbReference type="PANTHER" id="PTHR19328">
    <property type="entry name" value="HEDGEHOG-INTERACTING PROTEIN"/>
    <property type="match status" value="1"/>
</dbReference>
<reference evidence="3 4" key="1">
    <citation type="submission" date="2023-10" db="EMBL/GenBank/DDBJ databases">
        <authorList>
            <person name="Venkata Ramana C."/>
            <person name="Sasikala C."/>
            <person name="Dhurka M."/>
        </authorList>
    </citation>
    <scope>NUCLEOTIDE SEQUENCE [LARGE SCALE GENOMIC DNA]</scope>
    <source>
        <strain evidence="3 4">KCTC 32151</strain>
    </source>
</reference>
<keyword evidence="1" id="KW-0732">Signal</keyword>
<dbReference type="RefSeq" id="WP_317560342.1">
    <property type="nucleotide sequence ID" value="NZ_JAWLIP010000001.1"/>
</dbReference>